<evidence type="ECO:0000256" key="1">
    <source>
        <dbReference type="ARBA" id="ARBA00022801"/>
    </source>
</evidence>
<keyword evidence="2" id="KW-0812">Transmembrane</keyword>
<feature type="domain" description="Alpha/beta hydrolase fold-3" evidence="3">
    <location>
        <begin position="141"/>
        <end position="354"/>
    </location>
</feature>
<dbReference type="InterPro" id="IPR050300">
    <property type="entry name" value="GDXG_lipolytic_enzyme"/>
</dbReference>
<evidence type="ECO:0000313" key="5">
    <source>
        <dbReference type="Proteomes" id="UP000807342"/>
    </source>
</evidence>
<dbReference type="EMBL" id="MU151077">
    <property type="protein sequence ID" value="KAF9451938.1"/>
    <property type="molecule type" value="Genomic_DNA"/>
</dbReference>
<dbReference type="PANTHER" id="PTHR48081:SF26">
    <property type="entry name" value="ALPHA_BETA HYDROLASE FOLD-3 DOMAIN-CONTAINING PROTEIN"/>
    <property type="match status" value="1"/>
</dbReference>
<dbReference type="AlphaFoldDB" id="A0A9P5XIC0"/>
<name>A0A9P5XIC0_9AGAR</name>
<gene>
    <name evidence="4" type="ORF">P691DRAFT_662029</name>
</gene>
<proteinExistence type="predicted"/>
<sequence>MAYPYRKQPFKTLYLTYEALTTLFVRIPLWILLGFPRSLRPRQSWDLKRTVMVNIIRHLFVVQGRTGALRATPDHRAIAPGAHVSGVWVSPVPNSLIVGKLNQWAVHADVTSVRIPGYWMYKKGAELKVASSPKSGEKVILALHGGAYTRLSANPDDPTAAIARGLLKHVDNVDRVFSIEYRLSSGKPFQIAHPFPTALIDALAAYLYLVNGVGFSPSDIIVEGDSAGGNLAHALTRYLVEYKGTPGLPAPPGALLLLSPWVDLGQSHGCIPGGSALTCPASDYIHGPSHPSFKYATNAFIGPHGPDAAEINPYISPASLNPSLIVDFKGFPRTFIVAGGAEVLLDQIRTLRDRFFRDLGEGNGVREEGKTRYFEVPDGVHDYLIFPWHDPERKDTLKAIAEWIAAA</sequence>
<evidence type="ECO:0000313" key="4">
    <source>
        <dbReference type="EMBL" id="KAF9451938.1"/>
    </source>
</evidence>
<dbReference type="Pfam" id="PF07859">
    <property type="entry name" value="Abhydrolase_3"/>
    <property type="match status" value="1"/>
</dbReference>
<organism evidence="4 5">
    <name type="scientific">Macrolepiota fuliginosa MF-IS2</name>
    <dbReference type="NCBI Taxonomy" id="1400762"/>
    <lineage>
        <taxon>Eukaryota</taxon>
        <taxon>Fungi</taxon>
        <taxon>Dikarya</taxon>
        <taxon>Basidiomycota</taxon>
        <taxon>Agaricomycotina</taxon>
        <taxon>Agaricomycetes</taxon>
        <taxon>Agaricomycetidae</taxon>
        <taxon>Agaricales</taxon>
        <taxon>Agaricineae</taxon>
        <taxon>Agaricaceae</taxon>
        <taxon>Macrolepiota</taxon>
    </lineage>
</organism>
<reference evidence="4" key="1">
    <citation type="submission" date="2020-11" db="EMBL/GenBank/DDBJ databases">
        <authorList>
            <consortium name="DOE Joint Genome Institute"/>
            <person name="Ahrendt S."/>
            <person name="Riley R."/>
            <person name="Andreopoulos W."/>
            <person name="Labutti K."/>
            <person name="Pangilinan J."/>
            <person name="Ruiz-Duenas F.J."/>
            <person name="Barrasa J.M."/>
            <person name="Sanchez-Garcia M."/>
            <person name="Camarero S."/>
            <person name="Miyauchi S."/>
            <person name="Serrano A."/>
            <person name="Linde D."/>
            <person name="Babiker R."/>
            <person name="Drula E."/>
            <person name="Ayuso-Fernandez I."/>
            <person name="Pacheco R."/>
            <person name="Padilla G."/>
            <person name="Ferreira P."/>
            <person name="Barriuso J."/>
            <person name="Kellner H."/>
            <person name="Castanera R."/>
            <person name="Alfaro M."/>
            <person name="Ramirez L."/>
            <person name="Pisabarro A.G."/>
            <person name="Kuo A."/>
            <person name="Tritt A."/>
            <person name="Lipzen A."/>
            <person name="He G."/>
            <person name="Yan M."/>
            <person name="Ng V."/>
            <person name="Cullen D."/>
            <person name="Martin F."/>
            <person name="Rosso M.-N."/>
            <person name="Henrissat B."/>
            <person name="Hibbett D."/>
            <person name="Martinez A.T."/>
            <person name="Grigoriev I.V."/>
        </authorList>
    </citation>
    <scope>NUCLEOTIDE SEQUENCE</scope>
    <source>
        <strain evidence="4">MF-IS2</strain>
    </source>
</reference>
<keyword evidence="2" id="KW-1133">Transmembrane helix</keyword>
<accession>A0A9P5XIC0</accession>
<evidence type="ECO:0000256" key="2">
    <source>
        <dbReference type="SAM" id="Phobius"/>
    </source>
</evidence>
<dbReference type="OrthoDB" id="2152029at2759"/>
<dbReference type="Proteomes" id="UP000807342">
    <property type="component" value="Unassembled WGS sequence"/>
</dbReference>
<dbReference type="InterPro" id="IPR029058">
    <property type="entry name" value="AB_hydrolase_fold"/>
</dbReference>
<dbReference type="InterPro" id="IPR013094">
    <property type="entry name" value="AB_hydrolase_3"/>
</dbReference>
<dbReference type="Gene3D" id="3.40.50.1820">
    <property type="entry name" value="alpha/beta hydrolase"/>
    <property type="match status" value="1"/>
</dbReference>
<feature type="transmembrane region" description="Helical" evidence="2">
    <location>
        <begin position="12"/>
        <end position="33"/>
    </location>
</feature>
<dbReference type="PANTHER" id="PTHR48081">
    <property type="entry name" value="AB HYDROLASE SUPERFAMILY PROTEIN C4A8.06C"/>
    <property type="match status" value="1"/>
</dbReference>
<protein>
    <submittedName>
        <fullName evidence="4">Alpha/beta-hydrolase</fullName>
    </submittedName>
</protein>
<dbReference type="GO" id="GO:0016787">
    <property type="term" value="F:hydrolase activity"/>
    <property type="evidence" value="ECO:0007669"/>
    <property type="project" value="UniProtKB-KW"/>
</dbReference>
<keyword evidence="5" id="KW-1185">Reference proteome</keyword>
<keyword evidence="2" id="KW-0472">Membrane</keyword>
<evidence type="ECO:0000259" key="3">
    <source>
        <dbReference type="Pfam" id="PF07859"/>
    </source>
</evidence>
<comment type="caution">
    <text evidence="4">The sequence shown here is derived from an EMBL/GenBank/DDBJ whole genome shotgun (WGS) entry which is preliminary data.</text>
</comment>
<keyword evidence="1" id="KW-0378">Hydrolase</keyword>
<dbReference type="SUPFAM" id="SSF53474">
    <property type="entry name" value="alpha/beta-Hydrolases"/>
    <property type="match status" value="1"/>
</dbReference>